<dbReference type="AlphaFoldDB" id="A0A6C0C0D5"/>
<organism evidence="1">
    <name type="scientific">viral metagenome</name>
    <dbReference type="NCBI Taxonomy" id="1070528"/>
    <lineage>
        <taxon>unclassified sequences</taxon>
        <taxon>metagenomes</taxon>
        <taxon>organismal metagenomes</taxon>
    </lineage>
</organism>
<accession>A0A6C0C0D5</accession>
<reference evidence="1" key="1">
    <citation type="journal article" date="2020" name="Nature">
        <title>Giant virus diversity and host interactions through global metagenomics.</title>
        <authorList>
            <person name="Schulz F."/>
            <person name="Roux S."/>
            <person name="Paez-Espino D."/>
            <person name="Jungbluth S."/>
            <person name="Walsh D.A."/>
            <person name="Denef V.J."/>
            <person name="McMahon K.D."/>
            <person name="Konstantinidis K.T."/>
            <person name="Eloe-Fadrosh E.A."/>
            <person name="Kyrpides N.C."/>
            <person name="Woyke T."/>
        </authorList>
    </citation>
    <scope>NUCLEOTIDE SEQUENCE</scope>
    <source>
        <strain evidence="1">GVMAG-M-3300020166-5</strain>
    </source>
</reference>
<protein>
    <submittedName>
        <fullName evidence="1">Uncharacterized protein</fullName>
    </submittedName>
</protein>
<dbReference type="EMBL" id="MN739285">
    <property type="protein sequence ID" value="QHS97088.1"/>
    <property type="molecule type" value="Genomic_DNA"/>
</dbReference>
<sequence length="156" mass="17641">MDICASSKVPKDGWIQGCFNCGVKTANCLDYIHNDKTHTLYLCKQCARESKDENARNNLIFYLQNRINTYISERTLEPYKYPVYSLDPPVMKKYIPSLPIPIPPKTLSPPLEDIISPVTIIVEEAPTSSLIVANSEENNTNDKSFCESVTSMFTNQ</sequence>
<proteinExistence type="predicted"/>
<name>A0A6C0C0D5_9ZZZZ</name>
<evidence type="ECO:0000313" key="1">
    <source>
        <dbReference type="EMBL" id="QHS97088.1"/>
    </source>
</evidence>